<evidence type="ECO:0000313" key="1">
    <source>
        <dbReference type="EMBL" id="CRY81726.1"/>
    </source>
</evidence>
<accession>A0A0H5PGR7</accession>
<keyword evidence="1" id="KW-0614">Plasmid</keyword>
<organism evidence="1 2">
    <name type="scientific">Nocardia farcinica</name>
    <dbReference type="NCBI Taxonomy" id="37329"/>
    <lineage>
        <taxon>Bacteria</taxon>
        <taxon>Bacillati</taxon>
        <taxon>Actinomycetota</taxon>
        <taxon>Actinomycetes</taxon>
        <taxon>Mycobacteriales</taxon>
        <taxon>Nocardiaceae</taxon>
        <taxon>Nocardia</taxon>
    </lineage>
</organism>
<dbReference type="KEGG" id="nfr:ERS450000_04569"/>
<dbReference type="EMBL" id="LN868939">
    <property type="protein sequence ID" value="CRY81726.1"/>
    <property type="molecule type" value="Genomic_DNA"/>
</dbReference>
<proteinExistence type="predicted"/>
<gene>
    <name evidence="1" type="ORF">ERS450000_04569</name>
</gene>
<sequence length="39" mass="4131">MSMAQLGLAFVVGLPLGVVLAMIFWPSDYDDPPGPGRPD</sequence>
<dbReference type="Proteomes" id="UP000057820">
    <property type="component" value="Plasmid 2"/>
</dbReference>
<name>A0A0H5PGR7_NOCFR</name>
<dbReference type="AlphaFoldDB" id="A0A0H5PGR7"/>
<protein>
    <submittedName>
        <fullName evidence="1">Uncharacterized protein</fullName>
    </submittedName>
</protein>
<reference evidence="2" key="1">
    <citation type="submission" date="2015-03" db="EMBL/GenBank/DDBJ databases">
        <authorList>
            <consortium name="Pathogen Informatics"/>
        </authorList>
    </citation>
    <scope>NUCLEOTIDE SEQUENCE [LARGE SCALE GENOMIC DNA]</scope>
    <source>
        <strain evidence="2">NCTC11134</strain>
        <plasmid evidence="2">2</plasmid>
    </source>
</reference>
<geneLocation type="plasmid" evidence="1">
    <name>2</name>
</geneLocation>
<evidence type="ECO:0000313" key="2">
    <source>
        <dbReference type="Proteomes" id="UP000057820"/>
    </source>
</evidence>